<comment type="cofactor">
    <cofactor evidence="1">
        <name>[4Fe-4S] cluster</name>
        <dbReference type="ChEBI" id="CHEBI:49883"/>
    </cofactor>
</comment>
<feature type="domain" description="Radical SAM core" evidence="7">
    <location>
        <begin position="1"/>
        <end position="222"/>
    </location>
</feature>
<evidence type="ECO:0000256" key="2">
    <source>
        <dbReference type="ARBA" id="ARBA00022691"/>
    </source>
</evidence>
<dbReference type="Gene3D" id="3.20.20.70">
    <property type="entry name" value="Aldolase class I"/>
    <property type="match status" value="1"/>
</dbReference>
<dbReference type="PANTHER" id="PTHR43273">
    <property type="entry name" value="ANAEROBIC SULFATASE-MATURATING ENZYME HOMOLOG ASLB-RELATED"/>
    <property type="match status" value="1"/>
</dbReference>
<reference evidence="8 9" key="1">
    <citation type="submission" date="2011-11" db="EMBL/GenBank/DDBJ databases">
        <title>Complete sequence of Spirochaeta sp. grapes.</title>
        <authorList>
            <consortium name="US DOE Joint Genome Institute"/>
            <person name="Lucas S."/>
            <person name="Han J."/>
            <person name="Lapidus A."/>
            <person name="Cheng J.-F."/>
            <person name="Goodwin L."/>
            <person name="Pitluck S."/>
            <person name="Peters L."/>
            <person name="Ovchinnikova G."/>
            <person name="Munk A.C."/>
            <person name="Detter J.C."/>
            <person name="Han C."/>
            <person name="Tapia R."/>
            <person name="Land M."/>
            <person name="Hauser L."/>
            <person name="Kyrpides N."/>
            <person name="Ivanova N."/>
            <person name="Pagani I."/>
            <person name="Ritalahtilisa K."/>
            <person name="Loeffler F."/>
            <person name="Woyke T."/>
        </authorList>
    </citation>
    <scope>NUCLEOTIDE SEQUENCE [LARGE SCALE GENOMIC DNA]</scope>
    <source>
        <strain evidence="9">ATCC BAA-1885 / DSM 22778 / Grapes</strain>
    </source>
</reference>
<dbReference type="HOGENOM" id="CLU_009273_10_0_12"/>
<dbReference type="SFLD" id="SFLDS00029">
    <property type="entry name" value="Radical_SAM"/>
    <property type="match status" value="1"/>
</dbReference>
<dbReference type="PANTHER" id="PTHR43273:SF3">
    <property type="entry name" value="ANAEROBIC SULFATASE-MATURATING ENZYME HOMOLOG ASLB-RELATED"/>
    <property type="match status" value="1"/>
</dbReference>
<keyword evidence="2" id="KW-0949">S-adenosyl-L-methionine</keyword>
<protein>
    <submittedName>
        <fullName evidence="8">Radical SAM additional 4Fe4S-binding domain protein</fullName>
    </submittedName>
</protein>
<accession>G8QV72</accession>
<gene>
    <name evidence="8" type="ordered locus">SpiGrapes_1498</name>
</gene>
<dbReference type="InterPro" id="IPR058240">
    <property type="entry name" value="rSAM_sf"/>
</dbReference>
<keyword evidence="9" id="KW-1185">Reference proteome</keyword>
<dbReference type="InterPro" id="IPR013785">
    <property type="entry name" value="Aldolase_TIM"/>
</dbReference>
<dbReference type="SFLD" id="SFLDF00289">
    <property type="entry name" value="anaerobic_Cys-type_sulfatase-m"/>
    <property type="match status" value="1"/>
</dbReference>
<dbReference type="AlphaFoldDB" id="G8QV72"/>
<keyword evidence="3" id="KW-0479">Metal-binding</keyword>
<comment type="similarity">
    <text evidence="6">Belongs to the radical SAM superfamily. Anaerobic sulfatase-maturating enzyme family.</text>
</comment>
<dbReference type="SFLD" id="SFLDG01072">
    <property type="entry name" value="dehydrogenase_like"/>
    <property type="match status" value="1"/>
</dbReference>
<dbReference type="CDD" id="cd01335">
    <property type="entry name" value="Radical_SAM"/>
    <property type="match status" value="1"/>
</dbReference>
<evidence type="ECO:0000256" key="6">
    <source>
        <dbReference type="ARBA" id="ARBA00023601"/>
    </source>
</evidence>
<dbReference type="KEGG" id="sgp:SpiGrapes_1498"/>
<dbReference type="SFLD" id="SFLDG01067">
    <property type="entry name" value="SPASM/twitch_domain_containing"/>
    <property type="match status" value="1"/>
</dbReference>
<dbReference type="PROSITE" id="PS51918">
    <property type="entry name" value="RADICAL_SAM"/>
    <property type="match status" value="1"/>
</dbReference>
<evidence type="ECO:0000313" key="8">
    <source>
        <dbReference type="EMBL" id="AEV29308.1"/>
    </source>
</evidence>
<dbReference type="GO" id="GO:0016491">
    <property type="term" value="F:oxidoreductase activity"/>
    <property type="evidence" value="ECO:0007669"/>
    <property type="project" value="InterPro"/>
</dbReference>
<dbReference type="STRING" id="158190.SpiGrapes_1498"/>
<keyword evidence="5" id="KW-0411">Iron-sulfur</keyword>
<proteinExistence type="inferred from homology"/>
<evidence type="ECO:0000256" key="1">
    <source>
        <dbReference type="ARBA" id="ARBA00001966"/>
    </source>
</evidence>
<dbReference type="InterPro" id="IPR023867">
    <property type="entry name" value="Sulphatase_maturase_rSAM"/>
</dbReference>
<name>G8QV72_SPHPG</name>
<dbReference type="Proteomes" id="UP000005632">
    <property type="component" value="Chromosome"/>
</dbReference>
<dbReference type="GO" id="GO:0051536">
    <property type="term" value="F:iron-sulfur cluster binding"/>
    <property type="evidence" value="ECO:0007669"/>
    <property type="project" value="UniProtKB-KW"/>
</dbReference>
<dbReference type="InterPro" id="IPR023885">
    <property type="entry name" value="4Fe4S-binding_SPASM_dom"/>
</dbReference>
<dbReference type="SFLD" id="SFLDG01386">
    <property type="entry name" value="main_SPASM_domain-containing"/>
    <property type="match status" value="1"/>
</dbReference>
<evidence type="ECO:0000256" key="4">
    <source>
        <dbReference type="ARBA" id="ARBA00023004"/>
    </source>
</evidence>
<dbReference type="SFLD" id="SFLDG01384">
    <property type="entry name" value="thioether_bond_formation_requi"/>
    <property type="match status" value="1"/>
</dbReference>
<organism evidence="8 9">
    <name type="scientific">Sphaerochaeta pleomorpha (strain ATCC BAA-1885 / DSM 22778 / Grapes)</name>
    <dbReference type="NCBI Taxonomy" id="158190"/>
    <lineage>
        <taxon>Bacteria</taxon>
        <taxon>Pseudomonadati</taxon>
        <taxon>Spirochaetota</taxon>
        <taxon>Spirochaetia</taxon>
        <taxon>Spirochaetales</taxon>
        <taxon>Sphaerochaetaceae</taxon>
        <taxon>Sphaerochaeta</taxon>
    </lineage>
</organism>
<evidence type="ECO:0000256" key="5">
    <source>
        <dbReference type="ARBA" id="ARBA00023014"/>
    </source>
</evidence>
<evidence type="ECO:0000256" key="3">
    <source>
        <dbReference type="ARBA" id="ARBA00022723"/>
    </source>
</evidence>
<dbReference type="NCBIfam" id="TIGR04085">
    <property type="entry name" value="rSAM_more_4Fe4S"/>
    <property type="match status" value="1"/>
</dbReference>
<evidence type="ECO:0000313" key="9">
    <source>
        <dbReference type="Proteomes" id="UP000005632"/>
    </source>
</evidence>
<dbReference type="GO" id="GO:0046872">
    <property type="term" value="F:metal ion binding"/>
    <property type="evidence" value="ECO:0007669"/>
    <property type="project" value="UniProtKB-KW"/>
</dbReference>
<dbReference type="SUPFAM" id="SSF102114">
    <property type="entry name" value="Radical SAM enzymes"/>
    <property type="match status" value="1"/>
</dbReference>
<keyword evidence="4" id="KW-0408">Iron</keyword>
<dbReference type="InterPro" id="IPR007197">
    <property type="entry name" value="rSAM"/>
</dbReference>
<dbReference type="EMBL" id="CP003155">
    <property type="protein sequence ID" value="AEV29308.1"/>
    <property type="molecule type" value="Genomic_DNA"/>
</dbReference>
<sequence length="365" mass="41253">MMIKPSSSACNLACSYCFYQDLALKRDIPFHGFMSDEVMASLIEKCLSEAERCSFMFQGGEPSLIGLPFFKRFVETVNRLNETSHSIVNYAFQTNALTLDLPWAEFFKENGFLVGVSFDGNARLHNLYRKDSKGEGTAQKVLQSISLLKEQCVDFNILSVVTPAMAENVRPMWNYLSGHGLPFLQYIPCMDPFGEEPGGTSFSLSPDSYAKFLMQLFDLWYENLAGGKGVSVRFFDNLVSMLVGFQPESCDMTGICSVQYVAESDGSIYPCDFFCVDDYCLGNILSSSITDLDAKRKELQFIESSPNKSLACSTCQWEKLCRGGCKRYRNEGAYRYCTSMQQFFPYAIHRLEQVARTVRQQINTK</sequence>
<dbReference type="InterPro" id="IPR034485">
    <property type="entry name" value="Anaerobic_Cys-type_sulfatase-m"/>
</dbReference>
<dbReference type="eggNOG" id="COG0641">
    <property type="taxonomic scope" value="Bacteria"/>
</dbReference>
<dbReference type="Pfam" id="PF04055">
    <property type="entry name" value="Radical_SAM"/>
    <property type="match status" value="1"/>
</dbReference>
<evidence type="ECO:0000259" key="7">
    <source>
        <dbReference type="PROSITE" id="PS51918"/>
    </source>
</evidence>